<dbReference type="EMBL" id="JAFHLR010000036">
    <property type="protein sequence ID" value="KAG5464629.1"/>
    <property type="molecule type" value="Genomic_DNA"/>
</dbReference>
<protein>
    <submittedName>
        <fullName evidence="2">Uncharacterized protein</fullName>
    </submittedName>
</protein>
<dbReference type="Proteomes" id="UP000674143">
    <property type="component" value="Unassembled WGS sequence"/>
</dbReference>
<evidence type="ECO:0000313" key="2">
    <source>
        <dbReference type="EMBL" id="KAG5464629.1"/>
    </source>
</evidence>
<proteinExistence type="predicted"/>
<gene>
    <name evidence="2" type="ORF">LSCM4_00069</name>
</gene>
<evidence type="ECO:0000313" key="3">
    <source>
        <dbReference type="Proteomes" id="UP000674143"/>
    </source>
</evidence>
<organism evidence="2 3">
    <name type="scientific">Leishmania orientalis</name>
    <dbReference type="NCBI Taxonomy" id="2249476"/>
    <lineage>
        <taxon>Eukaryota</taxon>
        <taxon>Discoba</taxon>
        <taxon>Euglenozoa</taxon>
        <taxon>Kinetoplastea</taxon>
        <taxon>Metakinetoplastina</taxon>
        <taxon>Trypanosomatida</taxon>
        <taxon>Trypanosomatidae</taxon>
        <taxon>Leishmaniinae</taxon>
        <taxon>Leishmania</taxon>
    </lineage>
</organism>
<name>A0A836K695_9TRYP</name>
<accession>A0A836K695</accession>
<reference evidence="3" key="1">
    <citation type="journal article" date="2021" name="Microbiol. Resour. Announc.">
        <title>LGAAP: Leishmaniinae Genome Assembly and Annotation Pipeline.</title>
        <authorList>
            <person name="Almutairi H."/>
            <person name="Urbaniak M.D."/>
            <person name="Bates M.D."/>
            <person name="Jariyapan N."/>
            <person name="Kwakye-Nuako G."/>
            <person name="Thomaz-Soccol V."/>
            <person name="Al-Salem W.S."/>
            <person name="Dillon R.J."/>
            <person name="Bates P.A."/>
            <person name="Gatherer D."/>
        </authorList>
    </citation>
    <scope>NUCLEOTIDE SEQUENCE [LARGE SCALE GENOMIC DNA]</scope>
</reference>
<feature type="region of interest" description="Disordered" evidence="1">
    <location>
        <begin position="43"/>
        <end position="63"/>
    </location>
</feature>
<dbReference type="GeneID" id="92356093"/>
<reference evidence="3" key="2">
    <citation type="journal article" date="2021" name="Sci. Data">
        <title>Chromosome-scale genome sequencing, assembly and annotation of six genomes from subfamily Leishmaniinae.</title>
        <authorList>
            <person name="Almutairi H."/>
            <person name="Urbaniak M.D."/>
            <person name="Bates M.D."/>
            <person name="Jariyapan N."/>
            <person name="Kwakye-Nuako G."/>
            <person name="Thomaz Soccol V."/>
            <person name="Al-Salem W.S."/>
            <person name="Dillon R.J."/>
            <person name="Bates P.A."/>
            <person name="Gatherer D."/>
        </authorList>
    </citation>
    <scope>NUCLEOTIDE SEQUENCE [LARGE SCALE GENOMIC DNA]</scope>
</reference>
<dbReference type="KEGG" id="loi:92356093"/>
<keyword evidence="3" id="KW-1185">Reference proteome</keyword>
<dbReference type="AlphaFoldDB" id="A0A836K695"/>
<evidence type="ECO:0000256" key="1">
    <source>
        <dbReference type="SAM" id="MobiDB-lite"/>
    </source>
</evidence>
<dbReference type="RefSeq" id="XP_067058260.1">
    <property type="nucleotide sequence ID" value="XM_067202159.1"/>
</dbReference>
<sequence>MRQCCRLLADSGSIATASASGHMISLREATRLAKSAGCFDTATGSSSSLLRRSTDPISTEDHSAANPAISWDVIKRRQHQLFRERHTTAQNNIAVTVSCVNMAHLSVYVHSVQCGYPASHAPGPSGEGVPGKRTITTTTLATQSCAVLLLSVSMESPGWLAVRCALSPGAMETCWRAAPTSASGRAAKVGRASEAAAPSATMSETEKLRRIKAWAEELALHRWVMASGQLRMEDVYDGDLQKVVTVPVLEVAMDNFKGSVRPLPRVLL</sequence>
<comment type="caution">
    <text evidence="2">The sequence shown here is derived from an EMBL/GenBank/DDBJ whole genome shotgun (WGS) entry which is preliminary data.</text>
</comment>